<feature type="binding site" evidence="4">
    <location>
        <position position="290"/>
    </location>
    <ligand>
        <name>S-adenosyl-L-methionine</name>
        <dbReference type="ChEBI" id="CHEBI:59789"/>
    </ligand>
</feature>
<gene>
    <name evidence="5" type="ORF">OSTLU_24318</name>
</gene>
<dbReference type="OrthoDB" id="10250660at2759"/>
<keyword evidence="2 4" id="KW-0808">Transferase</keyword>
<dbReference type="eggNOG" id="ENOG502QTKF">
    <property type="taxonomic scope" value="Eukaryota"/>
</dbReference>
<proteinExistence type="inferred from homology"/>
<dbReference type="GO" id="GO:0032259">
    <property type="term" value="P:methylation"/>
    <property type="evidence" value="ECO:0007669"/>
    <property type="project" value="UniProtKB-KW"/>
</dbReference>
<feature type="binding site" evidence="4">
    <location>
        <position position="315"/>
    </location>
    <ligand>
        <name>S-adenosyl-L-methionine</name>
        <dbReference type="ChEBI" id="CHEBI:59789"/>
    </ligand>
</feature>
<dbReference type="Gene3D" id="2.40.50.1070">
    <property type="match status" value="1"/>
</dbReference>
<feature type="active site" description="Nucleophile" evidence="4">
    <location>
        <position position="395"/>
    </location>
</feature>
<dbReference type="InterPro" id="IPR053304">
    <property type="entry name" value="RNA_M5U_MTase"/>
</dbReference>
<feature type="binding site" evidence="4">
    <location>
        <position position="263"/>
    </location>
    <ligand>
        <name>S-adenosyl-L-methionine</name>
        <dbReference type="ChEBI" id="CHEBI:59789"/>
    </ligand>
</feature>
<dbReference type="GO" id="GO:0008173">
    <property type="term" value="F:RNA methyltransferase activity"/>
    <property type="evidence" value="ECO:0007669"/>
    <property type="project" value="InterPro"/>
</dbReference>
<dbReference type="InterPro" id="IPR029063">
    <property type="entry name" value="SAM-dependent_MTases_sf"/>
</dbReference>
<protein>
    <submittedName>
        <fullName evidence="5">Uncharacterized protein</fullName>
    </submittedName>
</protein>
<dbReference type="EMBL" id="CP000583">
    <property type="protein sequence ID" value="ABO95090.1"/>
    <property type="molecule type" value="Genomic_DNA"/>
</dbReference>
<dbReference type="GeneID" id="5001068"/>
<dbReference type="RefSeq" id="XP_001416797.1">
    <property type="nucleotide sequence ID" value="XM_001416760.1"/>
</dbReference>
<dbReference type="GO" id="GO:0006396">
    <property type="term" value="P:RNA processing"/>
    <property type="evidence" value="ECO:0007669"/>
    <property type="project" value="InterPro"/>
</dbReference>
<dbReference type="KEGG" id="olu:OSTLU_24318"/>
<name>A4RV83_OSTLU</name>
<dbReference type="PROSITE" id="PS51687">
    <property type="entry name" value="SAM_MT_RNA_M5U"/>
    <property type="match status" value="1"/>
</dbReference>
<evidence type="ECO:0000256" key="4">
    <source>
        <dbReference type="PROSITE-ProRule" id="PRU01024"/>
    </source>
</evidence>
<dbReference type="InterPro" id="IPR010280">
    <property type="entry name" value="U5_MeTrfase_fam"/>
</dbReference>
<dbReference type="Proteomes" id="UP000001568">
    <property type="component" value="Chromosome 3"/>
</dbReference>
<dbReference type="AlphaFoldDB" id="A4RV83"/>
<dbReference type="OMA" id="SGCSHEW"/>
<keyword evidence="3 4" id="KW-0949">S-adenosyl-L-methionine</keyword>
<evidence type="ECO:0000256" key="1">
    <source>
        <dbReference type="ARBA" id="ARBA00022603"/>
    </source>
</evidence>
<organism evidence="5 6">
    <name type="scientific">Ostreococcus lucimarinus (strain CCE9901)</name>
    <dbReference type="NCBI Taxonomy" id="436017"/>
    <lineage>
        <taxon>Eukaryota</taxon>
        <taxon>Viridiplantae</taxon>
        <taxon>Chlorophyta</taxon>
        <taxon>Mamiellophyceae</taxon>
        <taxon>Mamiellales</taxon>
        <taxon>Bathycoccaceae</taxon>
        <taxon>Ostreococcus</taxon>
    </lineage>
</organism>
<evidence type="ECO:0000256" key="2">
    <source>
        <dbReference type="ARBA" id="ARBA00022679"/>
    </source>
</evidence>
<sequence>MATRVAGAPRPRVVARASRRATVARSSDGAFDCAHWPRCAGCVDVDAPLRPEAEARARAYFASLDARAGETGETRETHETYRGRATRWRVKAKLAARAHEGETRLGLFARGSHALEPIDDASGCAVSAIAVERAMALVREVCASMDVKGYDETTGNGELRYAQIVAQTRTAGQWDAAKDEDARAAISLVWNARKMTPRAMAVCEEIARRGGDFVHGTWVNAQDARNNVIFNNDGWHHATGERETHSYTPNGAKVFYLPGSFMQANAEAYGELLKRMPRHVPKNARVVEMYAGVGAIGFSLLTNDALGVKSLRCVESSSAVAEAWERTRGELPEDLRGRASLQVEKAERIAVESTKDCDVLIVDPPRKGLDAKLRAVLTDVDGLSDDLQTLLYVSCGFESFMRDSDELLASGVWQIRHHESFVFFPGTNHIEIFAVFSRTPY</sequence>
<dbReference type="Gramene" id="ABO95090">
    <property type="protein sequence ID" value="ABO95090"/>
    <property type="gene ID" value="OSTLU_24318"/>
</dbReference>
<dbReference type="PANTHER" id="PTHR47548:SF1">
    <property type="entry name" value="S-ADENOSYL-L-METHIONINE-DEPENDENT METHYLTRANSFERASES SUPERFAMILY PROTEIN"/>
    <property type="match status" value="1"/>
</dbReference>
<dbReference type="SUPFAM" id="SSF53335">
    <property type="entry name" value="S-adenosyl-L-methionine-dependent methyltransferases"/>
    <property type="match status" value="1"/>
</dbReference>
<evidence type="ECO:0000256" key="3">
    <source>
        <dbReference type="ARBA" id="ARBA00022691"/>
    </source>
</evidence>
<dbReference type="STRING" id="436017.A4RV83"/>
<keyword evidence="6" id="KW-1185">Reference proteome</keyword>
<accession>A4RV83</accession>
<evidence type="ECO:0000313" key="6">
    <source>
        <dbReference type="Proteomes" id="UP000001568"/>
    </source>
</evidence>
<dbReference type="PANTHER" id="PTHR47548">
    <property type="entry name" value="BNAA06G32370D PROTEIN"/>
    <property type="match status" value="1"/>
</dbReference>
<keyword evidence="1 4" id="KW-0489">Methyltransferase</keyword>
<feature type="binding site" evidence="4">
    <location>
        <position position="363"/>
    </location>
    <ligand>
        <name>S-adenosyl-L-methionine</name>
        <dbReference type="ChEBI" id="CHEBI:59789"/>
    </ligand>
</feature>
<reference evidence="5 6" key="1">
    <citation type="journal article" date="2007" name="Proc. Natl. Acad. Sci. U.S.A.">
        <title>The tiny eukaryote Ostreococcus provides genomic insights into the paradox of plankton speciation.</title>
        <authorList>
            <person name="Palenik B."/>
            <person name="Grimwood J."/>
            <person name="Aerts A."/>
            <person name="Rouze P."/>
            <person name="Salamov A."/>
            <person name="Putnam N."/>
            <person name="Dupont C."/>
            <person name="Jorgensen R."/>
            <person name="Derelle E."/>
            <person name="Rombauts S."/>
            <person name="Zhou K."/>
            <person name="Otillar R."/>
            <person name="Merchant S.S."/>
            <person name="Podell S."/>
            <person name="Gaasterland T."/>
            <person name="Napoli C."/>
            <person name="Gendler K."/>
            <person name="Manuell A."/>
            <person name="Tai V."/>
            <person name="Vallon O."/>
            <person name="Piganeau G."/>
            <person name="Jancek S."/>
            <person name="Heijde M."/>
            <person name="Jabbari K."/>
            <person name="Bowler C."/>
            <person name="Lohr M."/>
            <person name="Robbens S."/>
            <person name="Werner G."/>
            <person name="Dubchak I."/>
            <person name="Pazour G.J."/>
            <person name="Ren Q."/>
            <person name="Paulsen I."/>
            <person name="Delwiche C."/>
            <person name="Schmutz J."/>
            <person name="Rokhsar D."/>
            <person name="Van de Peer Y."/>
            <person name="Moreau H."/>
            <person name="Grigoriev I.V."/>
        </authorList>
    </citation>
    <scope>NUCLEOTIDE SEQUENCE [LARGE SCALE GENOMIC DNA]</scope>
    <source>
        <strain evidence="5 6">CCE9901</strain>
    </source>
</reference>
<dbReference type="Gene3D" id="3.40.50.150">
    <property type="entry name" value="Vaccinia Virus protein VP39"/>
    <property type="match status" value="1"/>
</dbReference>
<comment type="similarity">
    <text evidence="4">Belongs to the class I-like SAM-binding methyltransferase superfamily. RNA M5U methyltransferase family.</text>
</comment>
<dbReference type="HOGENOM" id="CLU_014689_6_0_1"/>
<evidence type="ECO:0000313" key="5">
    <source>
        <dbReference type="EMBL" id="ABO95090.1"/>
    </source>
</evidence>